<evidence type="ECO:0000313" key="1">
    <source>
        <dbReference type="EMBL" id="PVX49292.1"/>
    </source>
</evidence>
<dbReference type="EMBL" id="QENZ01000007">
    <property type="protein sequence ID" value="PVX49292.1"/>
    <property type="molecule type" value="Genomic_DNA"/>
</dbReference>
<dbReference type="RefSeq" id="WP_116497039.1">
    <property type="nucleotide sequence ID" value="NZ_QENZ01000007.1"/>
</dbReference>
<dbReference type="Proteomes" id="UP000251835">
    <property type="component" value="Unassembled WGS sequence"/>
</dbReference>
<organism evidence="1 2">
    <name type="scientific">Balneicella halophila</name>
    <dbReference type="NCBI Taxonomy" id="1537566"/>
    <lineage>
        <taxon>Bacteria</taxon>
        <taxon>Pseudomonadati</taxon>
        <taxon>Bacteroidota</taxon>
        <taxon>Bacteroidia</taxon>
        <taxon>Bacteroidales</taxon>
        <taxon>Balneicellaceae</taxon>
        <taxon>Balneicella</taxon>
    </lineage>
</organism>
<reference evidence="1 2" key="1">
    <citation type="submission" date="2018-05" db="EMBL/GenBank/DDBJ databases">
        <title>Genomic Encyclopedia of Type Strains, Phase IV (KMG-IV): sequencing the most valuable type-strain genomes for metagenomic binning, comparative biology and taxonomic classification.</title>
        <authorList>
            <person name="Goeker M."/>
        </authorList>
    </citation>
    <scope>NUCLEOTIDE SEQUENCE [LARGE SCALE GENOMIC DNA]</scope>
    <source>
        <strain evidence="1 2">DSM 28579</strain>
    </source>
</reference>
<dbReference type="OrthoDB" id="1452478at2"/>
<evidence type="ECO:0000313" key="2">
    <source>
        <dbReference type="Proteomes" id="UP000251835"/>
    </source>
</evidence>
<sequence length="413" mass="49175">MGEYSKIELLLLDKFTDAIDNYIQTAVYSQTDKDKLMYSSCIDDEEKEVFTKKEIKKMHKKLAKCNPDIAEFLRCYISPTQFDLSGDNYDQYRERLIRNFLSQEFDDVLEVLTMKFKKVEDVENLDELEWEEMIEEGQYGIDNKFMNHFIKYMAIAERLMLFKSFLEYQKEEKESEETNEIYDLLNTIRNKDHTDLQLYNIVKERTQLNKDALQYLYKDIEVYLFSEKDDFEGNFSEDEVEQAIKDLKDKGYTEDDLIQLGYIKKSKVYNIESNKMDLDYTYINKEKLFFPFEFFPIYQLQGLINSELSKIQEKEVVVKPGVNSALILKTDLSVPQLALLFKMVNDLKPKIFNTKSDAELFRFISANFQTKKSTERGISTQKLRNEFGNPDLKAIEFWEKHLHTMLYNLRKLK</sequence>
<gene>
    <name evidence="1" type="ORF">C7377_1838</name>
</gene>
<proteinExistence type="predicted"/>
<name>A0A7L4UMH4_BALHA</name>
<dbReference type="AlphaFoldDB" id="A0A7L4UMH4"/>
<accession>A0A7L4UMH4</accession>
<keyword evidence="2" id="KW-1185">Reference proteome</keyword>
<protein>
    <submittedName>
        <fullName evidence="1">Uncharacterized protein</fullName>
    </submittedName>
</protein>
<comment type="caution">
    <text evidence="1">The sequence shown here is derived from an EMBL/GenBank/DDBJ whole genome shotgun (WGS) entry which is preliminary data.</text>
</comment>